<dbReference type="Gene3D" id="3.40.50.300">
    <property type="entry name" value="P-loop containing nucleotide triphosphate hydrolases"/>
    <property type="match status" value="1"/>
</dbReference>
<proteinExistence type="predicted"/>
<dbReference type="InterPro" id="IPR011006">
    <property type="entry name" value="CheY-like_superfamily"/>
</dbReference>
<dbReference type="InterPro" id="IPR050595">
    <property type="entry name" value="Bact_response_regulator"/>
</dbReference>
<dbReference type="Pfam" id="PF00072">
    <property type="entry name" value="Response_reg"/>
    <property type="match status" value="1"/>
</dbReference>
<feature type="modified residue" description="4-aspartylphosphate" evidence="3">
    <location>
        <position position="332"/>
    </location>
</feature>
<dbReference type="PROSITE" id="PS50110">
    <property type="entry name" value="RESPONSE_REGULATORY"/>
    <property type="match status" value="1"/>
</dbReference>
<dbReference type="PANTHER" id="PTHR44591">
    <property type="entry name" value="STRESS RESPONSE REGULATOR PROTEIN 1"/>
    <property type="match status" value="1"/>
</dbReference>
<sequence length="407" mass="45739">MSIITIFSGAFCEEESVVKKVLTYTGFKLVTDDEIVKKASRLSGIATNKLMRAFLAKESVFNNFTHEKELSNAWLKLAVAQSISEDKLLFSGFAGQLIPKNISHILKVCIIADMKFRVSNAIMELKIPEKEAVKLIHKQDEDRVAWIKTHFNKNDPWDSSLYDLVIPMGKMMLEKAVSLVVENAGKDVVKLTKLSQKSIEDFLLASQVEVRLATEGHNTEVIAKDGVVTVIINKHVFLIGKLEEELKEIAVKVNGVKSVNTKFGEGYYQTDIYRKYDFKMPSKVLLVDDEREFVQTLSERLIMRDMGSAVAYDGESALTMVSEDEPDVMILDLKMPGINGIEVLQRVKKDNPDIEVIILTGHGTESDREMCMKLGAFAYLQKPVDIDVLSDTLKKANDKIRIKKAAE</sequence>
<dbReference type="InterPro" id="IPR027417">
    <property type="entry name" value="P-loop_NTPase"/>
</dbReference>
<dbReference type="SMART" id="SM00448">
    <property type="entry name" value="REC"/>
    <property type="match status" value="1"/>
</dbReference>
<accession>E1YAM7</accession>
<dbReference type="AlphaFoldDB" id="E1YAM7"/>
<protein>
    <recommendedName>
        <fullName evidence="4">Response regulatory domain-containing protein</fullName>
    </recommendedName>
</protein>
<evidence type="ECO:0000256" key="3">
    <source>
        <dbReference type="PROSITE-ProRule" id="PRU00169"/>
    </source>
</evidence>
<dbReference type="PANTHER" id="PTHR44591:SF14">
    <property type="entry name" value="PROTEIN PILG"/>
    <property type="match status" value="1"/>
</dbReference>
<gene>
    <name evidence="5" type="ORF">N47_H24430</name>
</gene>
<keyword evidence="2" id="KW-0902">Two-component regulatory system</keyword>
<evidence type="ECO:0000259" key="4">
    <source>
        <dbReference type="PROSITE" id="PS50110"/>
    </source>
</evidence>
<evidence type="ECO:0000256" key="2">
    <source>
        <dbReference type="ARBA" id="ARBA00023012"/>
    </source>
</evidence>
<keyword evidence="1 3" id="KW-0597">Phosphoprotein</keyword>
<dbReference type="EMBL" id="FR695866">
    <property type="protein sequence ID" value="CBX27621.1"/>
    <property type="molecule type" value="Genomic_DNA"/>
</dbReference>
<dbReference type="Gene3D" id="3.40.50.2300">
    <property type="match status" value="1"/>
</dbReference>
<dbReference type="Pfam" id="PF13189">
    <property type="entry name" value="Cytidylate_kin2"/>
    <property type="match status" value="1"/>
</dbReference>
<reference evidence="5" key="1">
    <citation type="journal article" date="2011" name="Environ. Microbiol.">
        <title>Genomic insights into the metabolic potential of the polycyclic aromatic hydrocarbon degrading sulfate-reducing Deltaproteobacterium N47.</title>
        <authorList>
            <person name="Bergmann F."/>
            <person name="Selesi D."/>
            <person name="Weinmaier T."/>
            <person name="Tischler P."/>
            <person name="Rattei T."/>
            <person name="Meckenstock R.U."/>
        </authorList>
    </citation>
    <scope>NUCLEOTIDE SEQUENCE</scope>
</reference>
<evidence type="ECO:0000313" key="5">
    <source>
        <dbReference type="EMBL" id="CBX27621.1"/>
    </source>
</evidence>
<feature type="domain" description="Response regulatory" evidence="4">
    <location>
        <begin position="283"/>
        <end position="397"/>
    </location>
</feature>
<dbReference type="InterPro" id="IPR001789">
    <property type="entry name" value="Sig_transdc_resp-reg_receiver"/>
</dbReference>
<organism evidence="5">
    <name type="scientific">uncultured Desulfobacterium sp</name>
    <dbReference type="NCBI Taxonomy" id="201089"/>
    <lineage>
        <taxon>Bacteria</taxon>
        <taxon>Pseudomonadati</taxon>
        <taxon>Thermodesulfobacteriota</taxon>
        <taxon>Desulfobacteria</taxon>
        <taxon>Desulfobacterales</taxon>
        <taxon>Desulfobacteriaceae</taxon>
        <taxon>Desulfobacterium</taxon>
        <taxon>environmental samples</taxon>
    </lineage>
</organism>
<dbReference type="GO" id="GO:0000160">
    <property type="term" value="P:phosphorelay signal transduction system"/>
    <property type="evidence" value="ECO:0007669"/>
    <property type="project" value="UniProtKB-KW"/>
</dbReference>
<evidence type="ECO:0000256" key="1">
    <source>
        <dbReference type="ARBA" id="ARBA00022553"/>
    </source>
</evidence>
<dbReference type="SUPFAM" id="SSF52172">
    <property type="entry name" value="CheY-like"/>
    <property type="match status" value="1"/>
</dbReference>
<name>E1YAM7_9BACT</name>